<dbReference type="EMBL" id="JRHA01000007">
    <property type="protein sequence ID" value="PQK16920.1"/>
    <property type="molecule type" value="Genomic_DNA"/>
</dbReference>
<reference evidence="3 4" key="1">
    <citation type="submission" date="2016-07" db="EMBL/GenBank/DDBJ databases">
        <title>Comparative genomics of the entomopathogenic fungus Beauveria bassiana.</title>
        <authorList>
            <person name="Valero Jimenez C.A."/>
            <person name="Zwaan B.J."/>
            <person name="Van Kan J.A."/>
            <person name="Takken W."/>
            <person name="Debets A.J."/>
            <person name="Schoustra S.E."/>
            <person name="Koenraadt C.J."/>
        </authorList>
    </citation>
    <scope>NUCLEOTIDE SEQUENCE [LARGE SCALE GENOMIC DNA]</scope>
    <source>
        <strain evidence="3 4">ARSEF 8028</strain>
    </source>
</reference>
<dbReference type="Proteomes" id="UP000237441">
    <property type="component" value="Unassembled WGS sequence"/>
</dbReference>
<organism evidence="3 4">
    <name type="scientific">Beauveria bassiana</name>
    <name type="common">White muscardine disease fungus</name>
    <name type="synonym">Tritirachium shiotae</name>
    <dbReference type="NCBI Taxonomy" id="176275"/>
    <lineage>
        <taxon>Eukaryota</taxon>
        <taxon>Fungi</taxon>
        <taxon>Dikarya</taxon>
        <taxon>Ascomycota</taxon>
        <taxon>Pezizomycotina</taxon>
        <taxon>Sordariomycetes</taxon>
        <taxon>Hypocreomycetidae</taxon>
        <taxon>Hypocreales</taxon>
        <taxon>Cordycipitaceae</taxon>
        <taxon>Beauveria</taxon>
    </lineage>
</organism>
<accession>A0A2S7YL57</accession>
<sequence length="521" mass="58534">MMLTVSWCLLWSGLVSGLATGTLSSSPPPCRFALDWTQDEVVKSSGQFEWNLLYWEGQFHQNDVSYNSANGMTYDGTQLDWVTGERTKKHPFSAASKEALQIMVYAHAIAGSSKAARFLSPGNPQKAPQIAVSIMETKLETYLRFNATYPGFGGFIPWMTTSSQNIEPTWDWVNRVPGLDNGELLWAVYGCISALEKSCKASHRRLAAAWQKWLDYAKTTVDKVFYRGDGRVCAVTKIGDQKLPVNDPRQSYACESTAYLDDPYEGELFTYFIEFFSGLSKDEKEKLWVAKRDKLVSVEYNMGGVGPITVEQGYWFSGHEPWKILELPYFDIDIIRRLHQNAERVRTCNSIVTNVPGLFASVNNSTDPNTDEITGYISPAGIVSVASQKEQEHDVITPYAAWPTIMVDKSVGLAWWWNMLQGKKMQNPYGSTESTRVDGKLVSALVTWDSKITTVVSLLGGVGDLVRRKMKIDGIYNEFISIASREYSRVFHDLKGEDVELCLPKQRVPDAGLEDFSLCKH</sequence>
<dbReference type="InterPro" id="IPR058773">
    <property type="entry name" value="SGL_GH162"/>
</dbReference>
<comment type="caution">
    <text evidence="3">The sequence shown here is derived from an EMBL/GenBank/DDBJ whole genome shotgun (WGS) entry which is preliminary data.</text>
</comment>
<protein>
    <recommendedName>
        <fullName evidence="2">Endo-beta-1,2-glucanase SGL domain-containing protein</fullName>
    </recommendedName>
</protein>
<keyword evidence="1" id="KW-0732">Signal</keyword>
<feature type="domain" description="Endo-beta-1,2-glucanase SGL" evidence="2">
    <location>
        <begin position="72"/>
        <end position="520"/>
    </location>
</feature>
<name>A0A2S7YL57_BEABA</name>
<proteinExistence type="predicted"/>
<evidence type="ECO:0000259" key="2">
    <source>
        <dbReference type="Pfam" id="PF26157"/>
    </source>
</evidence>
<dbReference type="Pfam" id="PF26157">
    <property type="entry name" value="SGL_GH162"/>
    <property type="match status" value="1"/>
</dbReference>
<dbReference type="AlphaFoldDB" id="A0A2S7YL57"/>
<evidence type="ECO:0000313" key="3">
    <source>
        <dbReference type="EMBL" id="PQK16920.1"/>
    </source>
</evidence>
<gene>
    <name evidence="3" type="ORF">BB8028_0007g01200</name>
</gene>
<evidence type="ECO:0000313" key="4">
    <source>
        <dbReference type="Proteomes" id="UP000237441"/>
    </source>
</evidence>
<dbReference type="OrthoDB" id="9981847at2759"/>
<feature type="chain" id="PRO_5015472713" description="Endo-beta-1,2-glucanase SGL domain-containing protein" evidence="1">
    <location>
        <begin position="18"/>
        <end position="521"/>
    </location>
</feature>
<feature type="signal peptide" evidence="1">
    <location>
        <begin position="1"/>
        <end position="17"/>
    </location>
</feature>
<evidence type="ECO:0000256" key="1">
    <source>
        <dbReference type="SAM" id="SignalP"/>
    </source>
</evidence>
<dbReference type="CDD" id="cd24165">
    <property type="entry name" value="TfSGL-like"/>
    <property type="match status" value="1"/>
</dbReference>